<dbReference type="NCBIfam" id="TIGR00186">
    <property type="entry name" value="rRNA_methyl_3"/>
    <property type="match status" value="1"/>
</dbReference>
<proteinExistence type="predicted"/>
<dbReference type="PANTHER" id="PTHR46429">
    <property type="entry name" value="23S RRNA (GUANOSINE-2'-O-)-METHYLTRANSFERASE RLMB"/>
    <property type="match status" value="1"/>
</dbReference>
<dbReference type="PANTHER" id="PTHR46429:SF1">
    <property type="entry name" value="23S RRNA (GUANOSINE-2'-O-)-METHYLTRANSFERASE RLMB"/>
    <property type="match status" value="1"/>
</dbReference>
<evidence type="ECO:0000313" key="6">
    <source>
        <dbReference type="Proteomes" id="UP000199586"/>
    </source>
</evidence>
<dbReference type="GO" id="GO:0003723">
    <property type="term" value="F:RNA binding"/>
    <property type="evidence" value="ECO:0007669"/>
    <property type="project" value="InterPro"/>
</dbReference>
<dbReference type="InterPro" id="IPR004441">
    <property type="entry name" value="rRNA_MeTrfase_TrmH"/>
</dbReference>
<gene>
    <name evidence="5" type="ORF">SAMN04488241_105107</name>
</gene>
<dbReference type="GO" id="GO:0005829">
    <property type="term" value="C:cytosol"/>
    <property type="evidence" value="ECO:0007669"/>
    <property type="project" value="TreeGrafter"/>
</dbReference>
<dbReference type="Gene3D" id="3.30.1330.30">
    <property type="match status" value="1"/>
</dbReference>
<dbReference type="Proteomes" id="UP000199586">
    <property type="component" value="Unassembled WGS sequence"/>
</dbReference>
<dbReference type="InterPro" id="IPR029028">
    <property type="entry name" value="Alpha/beta_knot_MTases"/>
</dbReference>
<feature type="region of interest" description="Disordered" evidence="3">
    <location>
        <begin position="34"/>
        <end position="57"/>
    </location>
</feature>
<dbReference type="GO" id="GO:0032259">
    <property type="term" value="P:methylation"/>
    <property type="evidence" value="ECO:0007669"/>
    <property type="project" value="UniProtKB-KW"/>
</dbReference>
<keyword evidence="2 5" id="KW-0808">Transferase</keyword>
<accession>A0A1I5SCC8</accession>
<dbReference type="EMBL" id="FOXP01000005">
    <property type="protein sequence ID" value="SFP67976.1"/>
    <property type="molecule type" value="Genomic_DNA"/>
</dbReference>
<dbReference type="SUPFAM" id="SSF75217">
    <property type="entry name" value="alpha/beta knot"/>
    <property type="match status" value="1"/>
</dbReference>
<dbReference type="STRING" id="634430.SAMN04488241_105107"/>
<organism evidence="5 6">
    <name type="scientific">Sphingomonas rubra</name>
    <dbReference type="NCBI Taxonomy" id="634430"/>
    <lineage>
        <taxon>Bacteria</taxon>
        <taxon>Pseudomonadati</taxon>
        <taxon>Pseudomonadota</taxon>
        <taxon>Alphaproteobacteria</taxon>
        <taxon>Sphingomonadales</taxon>
        <taxon>Sphingomonadaceae</taxon>
        <taxon>Sphingomonas</taxon>
    </lineage>
</organism>
<name>A0A1I5SCC8_9SPHN</name>
<dbReference type="Gene3D" id="3.40.1280.10">
    <property type="match status" value="1"/>
</dbReference>
<evidence type="ECO:0000256" key="1">
    <source>
        <dbReference type="ARBA" id="ARBA00022603"/>
    </source>
</evidence>
<dbReference type="InterPro" id="IPR013123">
    <property type="entry name" value="SpoU_subst-bd"/>
</dbReference>
<keyword evidence="1 5" id="KW-0489">Methyltransferase</keyword>
<evidence type="ECO:0000256" key="3">
    <source>
        <dbReference type="SAM" id="MobiDB-lite"/>
    </source>
</evidence>
<dbReference type="Pfam" id="PF08032">
    <property type="entry name" value="SpoU_sub_bind"/>
    <property type="match status" value="1"/>
</dbReference>
<dbReference type="CDD" id="cd18103">
    <property type="entry name" value="SpoU-like_RlmB"/>
    <property type="match status" value="1"/>
</dbReference>
<dbReference type="SMART" id="SM00967">
    <property type="entry name" value="SpoU_sub_bind"/>
    <property type="match status" value="1"/>
</dbReference>
<dbReference type="InterPro" id="IPR029064">
    <property type="entry name" value="Ribosomal_eL30-like_sf"/>
</dbReference>
<reference evidence="6" key="1">
    <citation type="submission" date="2016-10" db="EMBL/GenBank/DDBJ databases">
        <authorList>
            <person name="Varghese N."/>
            <person name="Submissions S."/>
        </authorList>
    </citation>
    <scope>NUCLEOTIDE SEQUENCE [LARGE SCALE GENOMIC DNA]</scope>
    <source>
        <strain evidence="6">CGMCC 1.9113</strain>
    </source>
</reference>
<evidence type="ECO:0000259" key="4">
    <source>
        <dbReference type="SMART" id="SM00967"/>
    </source>
</evidence>
<dbReference type="SUPFAM" id="SSF55315">
    <property type="entry name" value="L30e-like"/>
    <property type="match status" value="1"/>
</dbReference>
<dbReference type="AlphaFoldDB" id="A0A1I5SCC8"/>
<dbReference type="Pfam" id="PF00588">
    <property type="entry name" value="SpoU_methylase"/>
    <property type="match status" value="1"/>
</dbReference>
<dbReference type="GO" id="GO:0006396">
    <property type="term" value="P:RNA processing"/>
    <property type="evidence" value="ECO:0007669"/>
    <property type="project" value="InterPro"/>
</dbReference>
<dbReference type="InterPro" id="IPR029026">
    <property type="entry name" value="tRNA_m1G_MTases_N"/>
</dbReference>
<evidence type="ECO:0000256" key="2">
    <source>
        <dbReference type="ARBA" id="ARBA00022679"/>
    </source>
</evidence>
<protein>
    <submittedName>
        <fullName evidence="5">23S rRNA (Guanosine2251-2'-O)-methyltransferase</fullName>
    </submittedName>
</protein>
<evidence type="ECO:0000313" key="5">
    <source>
        <dbReference type="EMBL" id="SFP67976.1"/>
    </source>
</evidence>
<dbReference type="InterPro" id="IPR001537">
    <property type="entry name" value="SpoU_MeTrfase"/>
</dbReference>
<sequence>MAKPSAPVNAAVNAACMKRVRRIAAAHAHHPLPLRAGGPLMARRGHRPSSGGTAQRPRFWGRHAVAAALANPERVVRKMWLTREAAAQLDVPATMQVTYADAADLGKLVPADAPHQGAIAEVEPLEDMWLADLLAQGKEDTRPLIVLDQVTDPHNVGAILRSAAAFDALGIVTQDRHAPPESGTVARAASGALETVPWIRVVNLARALEEIAEAGFWRIGLTGHAEKTLAETMGSQRVCIVLGAEGEGMRQNTEAHCDELARLPISDKVESLNVSNAAAVALYAAAARG</sequence>
<feature type="domain" description="RNA 2-O ribose methyltransferase substrate binding" evidence="4">
    <location>
        <begin position="58"/>
        <end position="128"/>
    </location>
</feature>
<keyword evidence="6" id="KW-1185">Reference proteome</keyword>
<dbReference type="GO" id="GO:0008173">
    <property type="term" value="F:RNA methyltransferase activity"/>
    <property type="evidence" value="ECO:0007669"/>
    <property type="project" value="InterPro"/>
</dbReference>